<gene>
    <name evidence="1" type="ordered locus">Saro_1834</name>
</gene>
<dbReference type="STRING" id="279238.Saro_1834"/>
<keyword evidence="2" id="KW-1185">Reference proteome</keyword>
<evidence type="ECO:0000313" key="1">
    <source>
        <dbReference type="EMBL" id="ABD26274.1"/>
    </source>
</evidence>
<organism evidence="1 2">
    <name type="scientific">Novosphingobium aromaticivorans (strain ATCC 700278 / DSM 12444 / CCUG 56034 / CIP 105152 / NBRC 16084 / F199)</name>
    <dbReference type="NCBI Taxonomy" id="279238"/>
    <lineage>
        <taxon>Bacteria</taxon>
        <taxon>Pseudomonadati</taxon>
        <taxon>Pseudomonadota</taxon>
        <taxon>Alphaproteobacteria</taxon>
        <taxon>Sphingomonadales</taxon>
        <taxon>Sphingomonadaceae</taxon>
        <taxon>Novosphingobium</taxon>
    </lineage>
</organism>
<dbReference type="HOGENOM" id="CLU_1977003_0_0_5"/>
<dbReference type="eggNOG" id="ENOG5033M42">
    <property type="taxonomic scope" value="Bacteria"/>
</dbReference>
<sequence length="131" mass="14344">MPAPRPITPRILTMTTGWKLAPESRNALLAVHPPRYPRAIADHVTLTVSSSCPLPPAQTDVRIVGRSDDGKGVEAMVVAIDGSTRRPDGMVWHITWSLDETRTARESNDVIADLGWTPLEPAKVETCPAQW</sequence>
<protein>
    <submittedName>
        <fullName evidence="1">Uncharacterized protein</fullName>
    </submittedName>
</protein>
<evidence type="ECO:0000313" key="2">
    <source>
        <dbReference type="Proteomes" id="UP000009134"/>
    </source>
</evidence>
<dbReference type="AlphaFoldDB" id="Q2G799"/>
<proteinExistence type="predicted"/>
<name>Q2G799_NOVAD</name>
<dbReference type="Proteomes" id="UP000009134">
    <property type="component" value="Chromosome"/>
</dbReference>
<dbReference type="KEGG" id="nar:Saro_1834"/>
<accession>Q2G799</accession>
<dbReference type="EMBL" id="CP000248">
    <property type="protein sequence ID" value="ABD26274.1"/>
    <property type="molecule type" value="Genomic_DNA"/>
</dbReference>
<reference evidence="2" key="1">
    <citation type="submission" date="2006-01" db="EMBL/GenBank/DDBJ databases">
        <title>Complete sequence of Novosphingobium aromaticivorans DSM 12444.</title>
        <authorList>
            <consortium name="US DOE Joint Genome Institute"/>
            <person name="Copeland A."/>
            <person name="Lucas S."/>
            <person name="Lapidus A."/>
            <person name="Barry K."/>
            <person name="Detter J.C."/>
            <person name="Glavina T."/>
            <person name="Hammon N."/>
            <person name="Israni S."/>
            <person name="Pitluck S."/>
            <person name="Chain P."/>
            <person name="Malfatti S."/>
            <person name="Shin M."/>
            <person name="Vergez L."/>
            <person name="Schmutz J."/>
            <person name="Larimer F."/>
            <person name="Land M."/>
            <person name="Kyrpides N."/>
            <person name="Ivanova N."/>
            <person name="Fredrickson J."/>
            <person name="Balkwill D."/>
            <person name="Romine M.F."/>
            <person name="Richardson P."/>
        </authorList>
    </citation>
    <scope>NUCLEOTIDE SEQUENCE [LARGE SCALE GENOMIC DNA]</scope>
    <source>
        <strain evidence="2">ATCC 700278 / DSM 12444 / CCUG 56034 / CIP 105152 / NBRC 16084 / F199</strain>
    </source>
</reference>